<dbReference type="SUPFAM" id="SSF109854">
    <property type="entry name" value="DinB/YfiT-like putative metalloenzymes"/>
    <property type="match status" value="1"/>
</dbReference>
<dbReference type="InterPro" id="IPR024775">
    <property type="entry name" value="DinB-like"/>
</dbReference>
<dbReference type="Pfam" id="PF12867">
    <property type="entry name" value="DinB_2"/>
    <property type="match status" value="1"/>
</dbReference>
<protein>
    <recommendedName>
        <fullName evidence="1">DinB-like domain-containing protein</fullName>
    </recommendedName>
</protein>
<proteinExistence type="predicted"/>
<dbReference type="EMBL" id="LCKS01000001">
    <property type="protein sequence ID" value="KKU03432.1"/>
    <property type="molecule type" value="Genomic_DNA"/>
</dbReference>
<accession>A0A0G1M5M9</accession>
<dbReference type="InterPro" id="IPR034660">
    <property type="entry name" value="DinB/YfiT-like"/>
</dbReference>
<reference evidence="2 3" key="1">
    <citation type="journal article" date="2015" name="Nature">
        <title>rRNA introns, odd ribosomes, and small enigmatic genomes across a large radiation of phyla.</title>
        <authorList>
            <person name="Brown C.T."/>
            <person name="Hug L.A."/>
            <person name="Thomas B.C."/>
            <person name="Sharon I."/>
            <person name="Castelle C.J."/>
            <person name="Singh A."/>
            <person name="Wilkins M.J."/>
            <person name="Williams K.H."/>
            <person name="Banfield J.F."/>
        </authorList>
    </citation>
    <scope>NUCLEOTIDE SEQUENCE [LARGE SCALE GENOMIC DNA]</scope>
</reference>
<dbReference type="Gene3D" id="1.20.120.450">
    <property type="entry name" value="dinb family like domain"/>
    <property type="match status" value="1"/>
</dbReference>
<name>A0A0G1M5M9_9BACT</name>
<organism evidence="2 3">
    <name type="scientific">Candidatus Amesbacteria bacterium GW2011_GWC2_45_19</name>
    <dbReference type="NCBI Taxonomy" id="1618366"/>
    <lineage>
        <taxon>Bacteria</taxon>
        <taxon>Candidatus Amesiibacteriota</taxon>
    </lineage>
</organism>
<evidence type="ECO:0000259" key="1">
    <source>
        <dbReference type="Pfam" id="PF12867"/>
    </source>
</evidence>
<dbReference type="AlphaFoldDB" id="A0A0G1M5M9"/>
<sequence length="162" mass="18512">MKLTKIDFSKFSYPLKVLLEGNTDTWYSLLSVIEDLTPQQLVYKHPNYAQRCIAEMINHALDTQYGFYTQNLVLGQSYQPLYADLPGTVTEAQKRIAETFAKTVEVWKSLQPKDFIKEIKTEWGQTLAGELALFQSITHTHYHVSEVCFLRGLGGFPTKVMG</sequence>
<comment type="caution">
    <text evidence="2">The sequence shown here is derived from an EMBL/GenBank/DDBJ whole genome shotgun (WGS) entry which is preliminary data.</text>
</comment>
<dbReference type="Proteomes" id="UP000034264">
    <property type="component" value="Unassembled WGS sequence"/>
</dbReference>
<evidence type="ECO:0000313" key="3">
    <source>
        <dbReference type="Proteomes" id="UP000034264"/>
    </source>
</evidence>
<gene>
    <name evidence="2" type="ORF">UX05_C0001G0061</name>
</gene>
<feature type="domain" description="DinB-like" evidence="1">
    <location>
        <begin position="24"/>
        <end position="145"/>
    </location>
</feature>
<evidence type="ECO:0000313" key="2">
    <source>
        <dbReference type="EMBL" id="KKU03432.1"/>
    </source>
</evidence>